<keyword evidence="4" id="KW-1185">Reference proteome</keyword>
<reference evidence="3 4" key="1">
    <citation type="submission" date="2022-07" db="EMBL/GenBank/DDBJ databases">
        <title>Degradation activity of malathion, p-nitrophenol and potential low-temperature adaptation strategy of Rhodococcus sp. FXJ9.536.</title>
        <authorList>
            <person name="Huang J."/>
            <person name="Huang Y."/>
        </authorList>
    </citation>
    <scope>NUCLEOTIDE SEQUENCE [LARGE SCALE GENOMIC DNA]</scope>
    <source>
        <strain evidence="3 4">FXJ9.536</strain>
    </source>
</reference>
<feature type="region of interest" description="Disordered" evidence="1">
    <location>
        <begin position="296"/>
        <end position="315"/>
    </location>
</feature>
<keyword evidence="2" id="KW-0732">Signal</keyword>
<gene>
    <name evidence="3" type="ORF">NOF53_26575</name>
</gene>
<evidence type="ECO:0000313" key="3">
    <source>
        <dbReference type="EMBL" id="MCQ4122675.1"/>
    </source>
</evidence>
<evidence type="ECO:0000256" key="1">
    <source>
        <dbReference type="SAM" id="MobiDB-lite"/>
    </source>
</evidence>
<proteinExistence type="predicted"/>
<feature type="region of interest" description="Disordered" evidence="1">
    <location>
        <begin position="31"/>
        <end position="51"/>
    </location>
</feature>
<accession>A0ABT1QK65</accession>
<feature type="chain" id="PRO_5045759616" description="Secreted protein" evidence="2">
    <location>
        <begin position="30"/>
        <end position="315"/>
    </location>
</feature>
<organism evidence="3 4">
    <name type="scientific">Rhodococcus tibetensis</name>
    <dbReference type="NCBI Taxonomy" id="2965064"/>
    <lineage>
        <taxon>Bacteria</taxon>
        <taxon>Bacillati</taxon>
        <taxon>Actinomycetota</taxon>
        <taxon>Actinomycetes</taxon>
        <taxon>Mycobacteriales</taxon>
        <taxon>Nocardiaceae</taxon>
        <taxon>Rhodococcus</taxon>
    </lineage>
</organism>
<dbReference type="RefSeq" id="WP_255974526.1">
    <property type="nucleotide sequence ID" value="NZ_JANFQF010000035.1"/>
</dbReference>
<evidence type="ECO:0008006" key="5">
    <source>
        <dbReference type="Google" id="ProtNLM"/>
    </source>
</evidence>
<evidence type="ECO:0000313" key="4">
    <source>
        <dbReference type="Proteomes" id="UP001524501"/>
    </source>
</evidence>
<dbReference type="Proteomes" id="UP001524501">
    <property type="component" value="Unassembled WGS sequence"/>
</dbReference>
<comment type="caution">
    <text evidence="3">The sequence shown here is derived from an EMBL/GenBank/DDBJ whole genome shotgun (WGS) entry which is preliminary data.</text>
</comment>
<name>A0ABT1QK65_9NOCA</name>
<evidence type="ECO:0000256" key="2">
    <source>
        <dbReference type="SAM" id="SignalP"/>
    </source>
</evidence>
<protein>
    <recommendedName>
        <fullName evidence="5">Secreted protein</fullName>
    </recommendedName>
</protein>
<feature type="signal peptide" evidence="2">
    <location>
        <begin position="1"/>
        <end position="29"/>
    </location>
</feature>
<sequence length="315" mass="32261">MNASSKFAGFTVGLAAVFALALGAGAAFGPEEPAPADTHDTSSHDAGPGFTAGAPVYDQIPGGLMVTDSGYTLALDTAQVSAGAHVPLRFRILGADGQPVTRYVESHDKQLHLIAVRRDMAGFQHVHPVLDSAGTWSVPLDLTRAGAYRVFADFTPEGVDGLTLGADLQVAGSYDPQPLPPIAASTVVDGYTVTVDGTLTPGQASKVTLSVARGGQPVTDLQPYLGAYGHLVALRAADLGYLHVHPDGHPGDGVTAPGPGIDFVVTTPSAGDYRLFLDFQHDGVVRTAEFTLTAGQSSGAAVPAAPEPMPAGHGH</sequence>
<dbReference type="EMBL" id="JANFQF010000035">
    <property type="protein sequence ID" value="MCQ4122675.1"/>
    <property type="molecule type" value="Genomic_DNA"/>
</dbReference>